<dbReference type="EMBL" id="VCKX01000008">
    <property type="protein sequence ID" value="TMR38571.1"/>
    <property type="molecule type" value="Genomic_DNA"/>
</dbReference>
<keyword evidence="5" id="KW-0288">FMN</keyword>
<gene>
    <name evidence="12" type="ORF">ETD85_04380</name>
</gene>
<evidence type="ECO:0000256" key="9">
    <source>
        <dbReference type="ARBA" id="ARBA00023014"/>
    </source>
</evidence>
<proteinExistence type="inferred from homology"/>
<keyword evidence="8" id="KW-0408">Iron</keyword>
<comment type="cofactor">
    <cofactor evidence="2">
        <name>[4Fe-4S] cluster</name>
        <dbReference type="ChEBI" id="CHEBI:49883"/>
    </cofactor>
</comment>
<dbReference type="Gene3D" id="3.40.50.720">
    <property type="entry name" value="NAD(P)-binding Rossmann-like Domain"/>
    <property type="match status" value="1"/>
</dbReference>
<dbReference type="GO" id="GO:0046872">
    <property type="term" value="F:metal ion binding"/>
    <property type="evidence" value="ECO:0007669"/>
    <property type="project" value="UniProtKB-KW"/>
</dbReference>
<dbReference type="GO" id="GO:0051536">
    <property type="term" value="F:iron-sulfur cluster binding"/>
    <property type="evidence" value="ECO:0007669"/>
    <property type="project" value="UniProtKB-KW"/>
</dbReference>
<keyword evidence="9" id="KW-0411">Iron-sulfur</keyword>
<sequence>MNGVPVTAIGSPLTLGPARLRNRLVSAPMERNYCEIDGTVTDRYVAYLSRRARGGAALVFSEASYVRGDGKGRLRQMGVDTDARIPGLARLAAAVRAEGALFGVELNHGGRTAQGAVSGFRPVAPSPVPCLPAGGELPLELATEEVYDLVEAYGAAAGRCREAGVDVLSIHGAHGYLVHQFLSPARNLRTDEFADPARFLDLVVEAVRERAGRDVAVGLRISAFEGFDGGLSAERTFELISGARLDLLDFLDVSAGSYEAGQWIIQPGEWERGLLAPYAEPYRALGLPVGVAGRISTPESAEAIVAGGRADFVSMARTLHADPDFPRRVLAGEPYRPCIACNYCIDRLGSGEPIPCSVNPQAGREHLGPPGAPAEKASVLVIGAGPAGLETARLLAGHGHRVRVLERAEHVGGRFALAAGLHDHPEYRRILEWCAAELDRLGVTVSTGTPVAGETLSRHDVDALVLATGGECHRPDLPGIGLPHVIDVRDWLARGEPAPASCVVWGADREGVAVAGRLASDGSRVLLIGAQPELAPDVGRRAKILSVPRLLANPEVRVLLESAVVAVEPDRLLVRTGGREEWVPASGPLLVSQGVVPRTGLLAACRAREPRLGVYVVGDAGGGGSLYDCFVTAEAVTRSIAEALAGGALPAGGPAATF</sequence>
<dbReference type="InterPro" id="IPR051793">
    <property type="entry name" value="NADH:flavin_oxidoreductase"/>
</dbReference>
<feature type="domain" description="NADH:flavin oxidoreductase/NADH oxidase N-terminal" evidence="10">
    <location>
        <begin position="11"/>
        <end position="332"/>
    </location>
</feature>
<dbReference type="GO" id="GO:0010181">
    <property type="term" value="F:FMN binding"/>
    <property type="evidence" value="ECO:0007669"/>
    <property type="project" value="InterPro"/>
</dbReference>
<dbReference type="CDD" id="cd02803">
    <property type="entry name" value="OYE_like_FMN_family"/>
    <property type="match status" value="1"/>
</dbReference>
<dbReference type="InterPro" id="IPR013785">
    <property type="entry name" value="Aldolase_TIM"/>
</dbReference>
<dbReference type="SUPFAM" id="SSF51905">
    <property type="entry name" value="FAD/NAD(P)-binding domain"/>
    <property type="match status" value="1"/>
</dbReference>
<dbReference type="Gene3D" id="3.50.50.60">
    <property type="entry name" value="FAD/NAD(P)-binding domain"/>
    <property type="match status" value="1"/>
</dbReference>
<comment type="caution">
    <text evidence="12">The sequence shown here is derived from an EMBL/GenBank/DDBJ whole genome shotgun (WGS) entry which is preliminary data.</text>
</comment>
<evidence type="ECO:0000259" key="11">
    <source>
        <dbReference type="Pfam" id="PF07992"/>
    </source>
</evidence>
<evidence type="ECO:0000256" key="1">
    <source>
        <dbReference type="ARBA" id="ARBA00001917"/>
    </source>
</evidence>
<evidence type="ECO:0000256" key="6">
    <source>
        <dbReference type="ARBA" id="ARBA00022723"/>
    </source>
</evidence>
<dbReference type="OrthoDB" id="3169239at2"/>
<name>A0A5S4H1J3_9ACTN</name>
<evidence type="ECO:0000256" key="7">
    <source>
        <dbReference type="ARBA" id="ARBA00023002"/>
    </source>
</evidence>
<dbReference type="GO" id="GO:0016491">
    <property type="term" value="F:oxidoreductase activity"/>
    <property type="evidence" value="ECO:0007669"/>
    <property type="project" value="UniProtKB-KW"/>
</dbReference>
<dbReference type="SUPFAM" id="SSF51395">
    <property type="entry name" value="FMN-linked oxidoreductases"/>
    <property type="match status" value="1"/>
</dbReference>
<keyword evidence="13" id="KW-1185">Reference proteome</keyword>
<dbReference type="InterPro" id="IPR001155">
    <property type="entry name" value="OxRdtase_FMN_N"/>
</dbReference>
<dbReference type="RefSeq" id="WP_138688281.1">
    <property type="nucleotide sequence ID" value="NZ_JBHSAZ010000114.1"/>
</dbReference>
<accession>A0A5S4H1J3</accession>
<dbReference type="InterPro" id="IPR023753">
    <property type="entry name" value="FAD/NAD-binding_dom"/>
</dbReference>
<dbReference type="InterPro" id="IPR036188">
    <property type="entry name" value="FAD/NAD-bd_sf"/>
</dbReference>
<keyword evidence="6" id="KW-0479">Metal-binding</keyword>
<comment type="cofactor">
    <cofactor evidence="1">
        <name>FMN</name>
        <dbReference type="ChEBI" id="CHEBI:58210"/>
    </cofactor>
</comment>
<feature type="domain" description="FAD/NAD(P)-binding" evidence="11">
    <location>
        <begin position="378"/>
        <end position="603"/>
    </location>
</feature>
<dbReference type="AlphaFoldDB" id="A0A5S4H1J3"/>
<evidence type="ECO:0000259" key="10">
    <source>
        <dbReference type="Pfam" id="PF00724"/>
    </source>
</evidence>
<reference evidence="12 13" key="1">
    <citation type="submission" date="2019-05" db="EMBL/GenBank/DDBJ databases">
        <title>Draft genome sequence of Nonomuraea zeae DSM 100528.</title>
        <authorList>
            <person name="Saricaoglu S."/>
            <person name="Isik K."/>
        </authorList>
    </citation>
    <scope>NUCLEOTIDE SEQUENCE [LARGE SCALE GENOMIC DNA]</scope>
    <source>
        <strain evidence="12 13">DSM 100528</strain>
    </source>
</reference>
<protein>
    <submittedName>
        <fullName evidence="12">FAD-binding protein</fullName>
    </submittedName>
</protein>
<evidence type="ECO:0000256" key="5">
    <source>
        <dbReference type="ARBA" id="ARBA00022643"/>
    </source>
</evidence>
<dbReference type="PRINTS" id="PR00368">
    <property type="entry name" value="FADPNR"/>
</dbReference>
<dbReference type="Gene3D" id="3.20.20.70">
    <property type="entry name" value="Aldolase class I"/>
    <property type="match status" value="1"/>
</dbReference>
<organism evidence="12 13">
    <name type="scientific">Nonomuraea zeae</name>
    <dbReference type="NCBI Taxonomy" id="1642303"/>
    <lineage>
        <taxon>Bacteria</taxon>
        <taxon>Bacillati</taxon>
        <taxon>Actinomycetota</taxon>
        <taxon>Actinomycetes</taxon>
        <taxon>Streptosporangiales</taxon>
        <taxon>Streptosporangiaceae</taxon>
        <taxon>Nonomuraea</taxon>
    </lineage>
</organism>
<dbReference type="PANTHER" id="PTHR42917">
    <property type="entry name" value="2,4-DIENOYL-COA REDUCTASE"/>
    <property type="match status" value="1"/>
</dbReference>
<evidence type="ECO:0000313" key="12">
    <source>
        <dbReference type="EMBL" id="TMR38571.1"/>
    </source>
</evidence>
<dbReference type="Pfam" id="PF00724">
    <property type="entry name" value="Oxidored_FMN"/>
    <property type="match status" value="1"/>
</dbReference>
<evidence type="ECO:0000313" key="13">
    <source>
        <dbReference type="Proteomes" id="UP000306628"/>
    </source>
</evidence>
<dbReference type="Proteomes" id="UP000306628">
    <property type="component" value="Unassembled WGS sequence"/>
</dbReference>
<comment type="similarity">
    <text evidence="3">In the N-terminal section; belongs to the NADH:flavin oxidoreductase/NADH oxidase family.</text>
</comment>
<dbReference type="PANTHER" id="PTHR42917:SF2">
    <property type="entry name" value="2,4-DIENOYL-COA REDUCTASE [(2E)-ENOYL-COA-PRODUCING]"/>
    <property type="match status" value="1"/>
</dbReference>
<evidence type="ECO:0000256" key="8">
    <source>
        <dbReference type="ARBA" id="ARBA00023004"/>
    </source>
</evidence>
<evidence type="ECO:0000256" key="2">
    <source>
        <dbReference type="ARBA" id="ARBA00001966"/>
    </source>
</evidence>
<keyword evidence="7" id="KW-0560">Oxidoreductase</keyword>
<evidence type="ECO:0000256" key="4">
    <source>
        <dbReference type="ARBA" id="ARBA00022630"/>
    </source>
</evidence>
<dbReference type="Pfam" id="PF07992">
    <property type="entry name" value="Pyr_redox_2"/>
    <property type="match status" value="1"/>
</dbReference>
<keyword evidence="4" id="KW-0285">Flavoprotein</keyword>
<evidence type="ECO:0000256" key="3">
    <source>
        <dbReference type="ARBA" id="ARBA00011048"/>
    </source>
</evidence>